<evidence type="ECO:0000259" key="1">
    <source>
        <dbReference type="Pfam" id="PF08401"/>
    </source>
</evidence>
<comment type="caution">
    <text evidence="3">The sequence shown here is derived from an EMBL/GenBank/DDBJ whole genome shotgun (WGS) entry which is preliminary data.</text>
</comment>
<dbReference type="InterPro" id="IPR041459">
    <property type="entry name" value="MPTase-PolyVal"/>
</dbReference>
<reference evidence="4" key="1">
    <citation type="journal article" date="2019" name="Int. J. Syst. Evol. Microbiol.">
        <title>The Global Catalogue of Microorganisms (GCM) 10K type strain sequencing project: providing services to taxonomists for standard genome sequencing and annotation.</title>
        <authorList>
            <consortium name="The Broad Institute Genomics Platform"/>
            <consortium name="The Broad Institute Genome Sequencing Center for Infectious Disease"/>
            <person name="Wu L."/>
            <person name="Ma J."/>
        </authorList>
    </citation>
    <scope>NUCLEOTIDE SEQUENCE [LARGE SCALE GENOMIC DNA]</scope>
    <source>
        <strain evidence="4">JCM 17563</strain>
    </source>
</reference>
<name>A0ABP7TEY8_9SPHN</name>
<proteinExistence type="predicted"/>
<dbReference type="InterPro" id="IPR013610">
    <property type="entry name" value="ArdC_N"/>
</dbReference>
<dbReference type="InterPro" id="IPR017113">
    <property type="entry name" value="Antirestriction_ArdC"/>
</dbReference>
<evidence type="ECO:0000259" key="2">
    <source>
        <dbReference type="Pfam" id="PF18818"/>
    </source>
</evidence>
<keyword evidence="4" id="KW-1185">Reference proteome</keyword>
<dbReference type="Pfam" id="PF08401">
    <property type="entry name" value="ArdcN"/>
    <property type="match status" value="1"/>
</dbReference>
<dbReference type="Proteomes" id="UP001500235">
    <property type="component" value="Unassembled WGS sequence"/>
</dbReference>
<gene>
    <name evidence="3" type="ORF">GCM10022280_27710</name>
</gene>
<evidence type="ECO:0000313" key="3">
    <source>
        <dbReference type="EMBL" id="GAA4025298.1"/>
    </source>
</evidence>
<dbReference type="Pfam" id="PF18818">
    <property type="entry name" value="MPTase-PolyVal"/>
    <property type="match status" value="1"/>
</dbReference>
<dbReference type="RefSeq" id="WP_344707985.1">
    <property type="nucleotide sequence ID" value="NZ_BAABBQ010000001.1"/>
</dbReference>
<organism evidence="3 4">
    <name type="scientific">Sphingomonas swuensis</name>
    <dbReference type="NCBI Taxonomy" id="977800"/>
    <lineage>
        <taxon>Bacteria</taxon>
        <taxon>Pseudomonadati</taxon>
        <taxon>Pseudomonadota</taxon>
        <taxon>Alphaproteobacteria</taxon>
        <taxon>Sphingomonadales</taxon>
        <taxon>Sphingomonadaceae</taxon>
        <taxon>Sphingomonas</taxon>
    </lineage>
</organism>
<evidence type="ECO:0000313" key="4">
    <source>
        <dbReference type="Proteomes" id="UP001500235"/>
    </source>
</evidence>
<accession>A0ABP7TEY8</accession>
<sequence length="305" mass="33039">MRSNELYERITRHIISSIEAGAADFIMPWHKWGEGTGAPINAITGRSYRGLNTLLLWAAAELGGYSSGRWATYRQWSAAGAQVRKNEKASTILFWKSASGNRDDHDDDDDQRTSRSALVSRVFHVFNSSQVDGALEPTAASGLSAEERVASAEAFFGACGADIAYGGDRAFYMPSADKISVPHFEQFRDAGGFYSVLGHEHIHWTGAERRLNRDLTGRFGSDSYAVEELVAELGAAFICAKLGLSVEPRPDHARYISSWLGVLRNDARAILTVASKAQAAADYLCAIAGGASTTQTQQPVDDLAA</sequence>
<protein>
    <submittedName>
        <fullName evidence="3">Zincin-like metallopeptidase domain-containing protein</fullName>
    </submittedName>
</protein>
<dbReference type="EMBL" id="BAABBQ010000001">
    <property type="protein sequence ID" value="GAA4025298.1"/>
    <property type="molecule type" value="Genomic_DNA"/>
</dbReference>
<feature type="domain" description="N-terminal" evidence="1">
    <location>
        <begin position="5"/>
        <end position="126"/>
    </location>
</feature>
<dbReference type="PIRSF" id="PIRSF037112">
    <property type="entry name" value="Antirestriction_ArdC"/>
    <property type="match status" value="1"/>
</dbReference>
<feature type="domain" description="Polyvalent protein metallopeptidase" evidence="2">
    <location>
        <begin position="151"/>
        <end position="275"/>
    </location>
</feature>